<sequence>MNVINVHGREISRVMEGVQFAVVPLGSVEYHGPHSPLGTDIILAKGFGERIDPALGPLVYPTVPFTSCPGKTQHYSGTVSVRPSVFIDYLSDIVEGICQLGIRNIVLLNAHDANMGPSRTVAESVTGKYRDASFLLINWWQMATIQFTEQMGIFQGTAGRGHGGPYEMSAVKAFCPELVSVQESDLELDSCPPLSSLPYVLVEGTPQGWDGYTGRIQQTSLEAGQLIVDEAAQNMNKLIKKWLEMRNGTNGEEDQHGIS</sequence>
<dbReference type="Proteomes" id="UP001652445">
    <property type="component" value="Unassembled WGS sequence"/>
</dbReference>
<dbReference type="PANTHER" id="PTHR35005">
    <property type="entry name" value="3-DEHYDRO-SCYLLO-INOSOSE HYDROLASE"/>
    <property type="match status" value="1"/>
</dbReference>
<evidence type="ECO:0000256" key="5">
    <source>
        <dbReference type="ARBA" id="ARBA00024029"/>
    </source>
</evidence>
<keyword evidence="7" id="KW-1185">Reference proteome</keyword>
<dbReference type="InterPro" id="IPR003785">
    <property type="entry name" value="Creatininase/forma_Hydrolase"/>
</dbReference>
<dbReference type="Pfam" id="PF02633">
    <property type="entry name" value="Creatininase"/>
    <property type="match status" value="1"/>
</dbReference>
<evidence type="ECO:0000256" key="4">
    <source>
        <dbReference type="ARBA" id="ARBA00022833"/>
    </source>
</evidence>
<keyword evidence="3" id="KW-0378">Hydrolase</keyword>
<evidence type="ECO:0000256" key="2">
    <source>
        <dbReference type="ARBA" id="ARBA00022723"/>
    </source>
</evidence>
<comment type="similarity">
    <text evidence="5">Belongs to the creatininase superfamily.</text>
</comment>
<comment type="caution">
    <text evidence="6">The sequence shown here is derived from an EMBL/GenBank/DDBJ whole genome shotgun (WGS) entry which is preliminary data.</text>
</comment>
<organism evidence="6 7">
    <name type="scientific">Paenibacillus baimaensis</name>
    <dbReference type="NCBI Taxonomy" id="2982185"/>
    <lineage>
        <taxon>Bacteria</taxon>
        <taxon>Bacillati</taxon>
        <taxon>Bacillota</taxon>
        <taxon>Bacilli</taxon>
        <taxon>Bacillales</taxon>
        <taxon>Paenibacillaceae</taxon>
        <taxon>Paenibacillus</taxon>
    </lineage>
</organism>
<evidence type="ECO:0000313" key="7">
    <source>
        <dbReference type="Proteomes" id="UP001652445"/>
    </source>
</evidence>
<name>A0ABT2UGD0_9BACL</name>
<accession>A0ABT2UGD0</accession>
<keyword evidence="2" id="KW-0479">Metal-binding</keyword>
<protein>
    <submittedName>
        <fullName evidence="6">Creatininase family protein</fullName>
    </submittedName>
</protein>
<evidence type="ECO:0000256" key="3">
    <source>
        <dbReference type="ARBA" id="ARBA00022801"/>
    </source>
</evidence>
<dbReference type="Gene3D" id="3.40.50.10310">
    <property type="entry name" value="Creatininase"/>
    <property type="match status" value="1"/>
</dbReference>
<reference evidence="6 7" key="1">
    <citation type="submission" date="2022-09" db="EMBL/GenBank/DDBJ databases">
        <authorList>
            <person name="Han X.L."/>
            <person name="Wang Q."/>
            <person name="Lu T."/>
        </authorList>
    </citation>
    <scope>NUCLEOTIDE SEQUENCE [LARGE SCALE GENOMIC DNA]</scope>
    <source>
        <strain evidence="6 7">WQ 127069</strain>
    </source>
</reference>
<dbReference type="PANTHER" id="PTHR35005:SF1">
    <property type="entry name" value="2-AMINO-5-FORMYLAMINO-6-RIBOSYLAMINOPYRIMIDIN-4(3H)-ONE 5'-MONOPHOSPHATE DEFORMYLASE"/>
    <property type="match status" value="1"/>
</dbReference>
<dbReference type="SUPFAM" id="SSF102215">
    <property type="entry name" value="Creatininase"/>
    <property type="match status" value="1"/>
</dbReference>
<evidence type="ECO:0000256" key="1">
    <source>
        <dbReference type="ARBA" id="ARBA00001947"/>
    </source>
</evidence>
<dbReference type="EMBL" id="JAOQIO010000065">
    <property type="protein sequence ID" value="MCU6793695.1"/>
    <property type="molecule type" value="Genomic_DNA"/>
</dbReference>
<dbReference type="InterPro" id="IPR024087">
    <property type="entry name" value="Creatininase-like_sf"/>
</dbReference>
<keyword evidence="4" id="KW-0862">Zinc</keyword>
<comment type="cofactor">
    <cofactor evidence="1">
        <name>Zn(2+)</name>
        <dbReference type="ChEBI" id="CHEBI:29105"/>
    </cofactor>
</comment>
<proteinExistence type="inferred from homology"/>
<evidence type="ECO:0000313" key="6">
    <source>
        <dbReference type="EMBL" id="MCU6793695.1"/>
    </source>
</evidence>
<dbReference type="RefSeq" id="WP_262684931.1">
    <property type="nucleotide sequence ID" value="NZ_JAOQIO010000065.1"/>
</dbReference>
<gene>
    <name evidence="6" type="ORF">OB236_16435</name>
</gene>